<gene>
    <name evidence="1" type="ORF">ADEAN_000830500</name>
</gene>
<reference evidence="1 2" key="1">
    <citation type="submission" date="2020-08" db="EMBL/GenBank/DDBJ databases">
        <authorList>
            <person name="Newling K."/>
            <person name="Davey J."/>
            <person name="Forrester S."/>
        </authorList>
    </citation>
    <scope>NUCLEOTIDE SEQUENCE [LARGE SCALE GENOMIC DNA]</scope>
    <source>
        <strain evidence="2">Crithidia deanei Carvalho (ATCC PRA-265)</strain>
    </source>
</reference>
<dbReference type="VEuPathDB" id="TriTrypDB:ADEAN_000830500"/>
<keyword evidence="2" id="KW-1185">Reference proteome</keyword>
<name>A0A7G2CRH7_9TRYP</name>
<organism evidence="1 2">
    <name type="scientific">Angomonas deanei</name>
    <dbReference type="NCBI Taxonomy" id="59799"/>
    <lineage>
        <taxon>Eukaryota</taxon>
        <taxon>Discoba</taxon>
        <taxon>Euglenozoa</taxon>
        <taxon>Kinetoplastea</taxon>
        <taxon>Metakinetoplastina</taxon>
        <taxon>Trypanosomatida</taxon>
        <taxon>Trypanosomatidae</taxon>
        <taxon>Strigomonadinae</taxon>
        <taxon>Angomonas</taxon>
    </lineage>
</organism>
<evidence type="ECO:0000313" key="2">
    <source>
        <dbReference type="Proteomes" id="UP000515908"/>
    </source>
</evidence>
<dbReference type="AlphaFoldDB" id="A0A7G2CRH7"/>
<dbReference type="Proteomes" id="UP000515908">
    <property type="component" value="Chromosome 18"/>
</dbReference>
<evidence type="ECO:0000313" key="1">
    <source>
        <dbReference type="EMBL" id="CAD2220782.1"/>
    </source>
</evidence>
<protein>
    <submittedName>
        <fullName evidence="1">Uncharacterized protein</fullName>
    </submittedName>
</protein>
<accession>A0A7G2CRH7</accession>
<proteinExistence type="predicted"/>
<dbReference type="EMBL" id="LR877162">
    <property type="protein sequence ID" value="CAD2220782.1"/>
    <property type="molecule type" value="Genomic_DNA"/>
</dbReference>
<sequence>MMPMGVLLGLVCTTVFTNLYLHFKYKRFCDRVLAERRQMREREADLNCDVLVATGLDKDIEYARNDEPINDTEAKQTK</sequence>